<evidence type="ECO:0000313" key="4">
    <source>
        <dbReference type="EMBL" id="MDM4014402.1"/>
    </source>
</evidence>
<gene>
    <name evidence="4" type="ORF">QTN89_03090</name>
</gene>
<accession>A0ABT7PD43</accession>
<dbReference type="RefSeq" id="WP_160149503.1">
    <property type="nucleotide sequence ID" value="NZ_CP141221.1"/>
</dbReference>
<feature type="domain" description="Response regulatory" evidence="3">
    <location>
        <begin position="7"/>
        <end position="125"/>
    </location>
</feature>
<protein>
    <submittedName>
        <fullName evidence="4">Response regulator</fullName>
    </submittedName>
</protein>
<dbReference type="PROSITE" id="PS50110">
    <property type="entry name" value="RESPONSE_REGULATORY"/>
    <property type="match status" value="1"/>
</dbReference>
<dbReference type="InterPro" id="IPR011006">
    <property type="entry name" value="CheY-like_superfamily"/>
</dbReference>
<comment type="caution">
    <text evidence="4">The sequence shown here is derived from an EMBL/GenBank/DDBJ whole genome shotgun (WGS) entry which is preliminary data.</text>
</comment>
<dbReference type="SUPFAM" id="SSF52172">
    <property type="entry name" value="CheY-like"/>
    <property type="match status" value="1"/>
</dbReference>
<dbReference type="PANTHER" id="PTHR44591">
    <property type="entry name" value="STRESS RESPONSE REGULATOR PROTEIN 1"/>
    <property type="match status" value="1"/>
</dbReference>
<dbReference type="InterPro" id="IPR001789">
    <property type="entry name" value="Sig_transdc_resp-reg_receiver"/>
</dbReference>
<dbReference type="CDD" id="cd00156">
    <property type="entry name" value="REC"/>
    <property type="match status" value="1"/>
</dbReference>
<reference evidence="4 5" key="1">
    <citation type="submission" date="2023-06" db="EMBL/GenBank/DDBJ databases">
        <title>Roseiconus lacunae JC819 isolated from Gulf of Mannar region, Tamil Nadu.</title>
        <authorList>
            <person name="Pk S."/>
            <person name="Ch S."/>
            <person name="Ch V.R."/>
        </authorList>
    </citation>
    <scope>NUCLEOTIDE SEQUENCE [LARGE SCALE GENOMIC DNA]</scope>
    <source>
        <strain evidence="4 5">JC819</strain>
    </source>
</reference>
<dbReference type="SMART" id="SM00448">
    <property type="entry name" value="REC"/>
    <property type="match status" value="1"/>
</dbReference>
<dbReference type="Pfam" id="PF00072">
    <property type="entry name" value="Response_reg"/>
    <property type="match status" value="1"/>
</dbReference>
<sequence length="159" mass="17666">MRQFVGSCLIVDDVRSTRLAIRSWLSSLGFECFECGNGGEAATLIETLRPSIVVTDIDMPGGDGVQLIRNIRESTEPELIKMPVLVISSLEDTMIEDFVQKVGGSAFASKPLDRDQFLMAFFATLRGSECWGSFTQAFQVATVSPKLRRYVAQYEADWI</sequence>
<feature type="modified residue" description="4-aspartylphosphate" evidence="2">
    <location>
        <position position="56"/>
    </location>
</feature>
<organism evidence="4 5">
    <name type="scientific">Roseiconus lacunae</name>
    <dbReference type="NCBI Taxonomy" id="2605694"/>
    <lineage>
        <taxon>Bacteria</taxon>
        <taxon>Pseudomonadati</taxon>
        <taxon>Planctomycetota</taxon>
        <taxon>Planctomycetia</taxon>
        <taxon>Pirellulales</taxon>
        <taxon>Pirellulaceae</taxon>
        <taxon>Roseiconus</taxon>
    </lineage>
</organism>
<evidence type="ECO:0000256" key="2">
    <source>
        <dbReference type="PROSITE-ProRule" id="PRU00169"/>
    </source>
</evidence>
<evidence type="ECO:0000259" key="3">
    <source>
        <dbReference type="PROSITE" id="PS50110"/>
    </source>
</evidence>
<proteinExistence type="predicted"/>
<dbReference type="Gene3D" id="3.40.50.2300">
    <property type="match status" value="1"/>
</dbReference>
<dbReference type="EMBL" id="JASZZN010000002">
    <property type="protein sequence ID" value="MDM4014402.1"/>
    <property type="molecule type" value="Genomic_DNA"/>
</dbReference>
<evidence type="ECO:0000256" key="1">
    <source>
        <dbReference type="ARBA" id="ARBA00022553"/>
    </source>
</evidence>
<evidence type="ECO:0000313" key="5">
    <source>
        <dbReference type="Proteomes" id="UP001239462"/>
    </source>
</evidence>
<keyword evidence="1 2" id="KW-0597">Phosphoprotein</keyword>
<dbReference type="InterPro" id="IPR050595">
    <property type="entry name" value="Bact_response_regulator"/>
</dbReference>
<dbReference type="PANTHER" id="PTHR44591:SF23">
    <property type="entry name" value="CHEY SUBFAMILY"/>
    <property type="match status" value="1"/>
</dbReference>
<dbReference type="Proteomes" id="UP001239462">
    <property type="component" value="Unassembled WGS sequence"/>
</dbReference>
<name>A0ABT7PD43_9BACT</name>
<keyword evidence="5" id="KW-1185">Reference proteome</keyword>